<feature type="repeat" description="TPR" evidence="1">
    <location>
        <begin position="606"/>
        <end position="639"/>
    </location>
</feature>
<feature type="region of interest" description="Disordered" evidence="2">
    <location>
        <begin position="749"/>
        <end position="861"/>
    </location>
</feature>
<organism evidence="3 4">
    <name type="scientific">Polyrhizophydium stewartii</name>
    <dbReference type="NCBI Taxonomy" id="2732419"/>
    <lineage>
        <taxon>Eukaryota</taxon>
        <taxon>Fungi</taxon>
        <taxon>Fungi incertae sedis</taxon>
        <taxon>Chytridiomycota</taxon>
        <taxon>Chytridiomycota incertae sedis</taxon>
        <taxon>Chytridiomycetes</taxon>
        <taxon>Rhizophydiales</taxon>
        <taxon>Rhizophydiales incertae sedis</taxon>
        <taxon>Polyrhizophydium</taxon>
    </lineage>
</organism>
<dbReference type="SUPFAM" id="SSF81901">
    <property type="entry name" value="HCP-like"/>
    <property type="match status" value="1"/>
</dbReference>
<dbReference type="Pfam" id="PF12895">
    <property type="entry name" value="ANAPC3"/>
    <property type="match status" value="1"/>
</dbReference>
<feature type="repeat" description="TPR" evidence="1">
    <location>
        <begin position="572"/>
        <end position="605"/>
    </location>
</feature>
<feature type="region of interest" description="Disordered" evidence="2">
    <location>
        <begin position="1"/>
        <end position="141"/>
    </location>
</feature>
<dbReference type="PROSITE" id="PS50005">
    <property type="entry name" value="TPR"/>
    <property type="match status" value="7"/>
</dbReference>
<keyword evidence="1" id="KW-0802">TPR repeat</keyword>
<feature type="compositionally biased region" description="Polar residues" evidence="2">
    <location>
        <begin position="114"/>
        <end position="132"/>
    </location>
</feature>
<dbReference type="PANTHER" id="PTHR44117">
    <property type="entry name" value="INTRAFLAGELLAR TRANSPORT PROTEIN 88 HOMOLOG"/>
    <property type="match status" value="1"/>
</dbReference>
<dbReference type="Pfam" id="PF13181">
    <property type="entry name" value="TPR_8"/>
    <property type="match status" value="1"/>
</dbReference>
<dbReference type="Pfam" id="PF13432">
    <property type="entry name" value="TPR_16"/>
    <property type="match status" value="1"/>
</dbReference>
<feature type="repeat" description="TPR" evidence="1">
    <location>
        <begin position="238"/>
        <end position="271"/>
    </location>
</feature>
<sequence length="861" mass="94538">MFGARFGGAGNASSVSISGGRGHQGSSDTIADDGTGGGDDLYSFEKKARSTDAYVGVGRTSGGRGPQPTFGLGAPRTGRMMSSYGGSGGDGSGRPMTSVRAAGYSSRGRPGMVSGQTFDPLNQGGRSTPSSEKQPEVTPEEQIKTMERRVNQIIEESAIAASEGNLQLALEKAKESGKRERQLSKQREQLNLGDQINLDLTYCVLFNLASQYHANKMYQEALNSYAVIVKNKLFNQSGRLRVNMGNIYFEQAKYSQAVKMYRMALDQIPNTNRDFRLKIMRNIGCAFIKMGQFQDAITSLEAIMEGSPDHHTGKSMWLTLRLGCFNLVLCYFATGDREKMKRGFQRLISIVPPAIEQNDDIIGPSSKDEPIEDHEVFNQDALRAISRDRKKAAERYITLAAKLIAPSVIDTSFSAGYDWIIDALKSSPSNADMASDLEIAKSIQYLKTKDFAQAIETLKTFEKKDPKLVGTASTNLSFLYFLEGDYRQSEKYADIAIEHDRYNAKAQTNRGNCDFMRGQLDRARDRYHEAVSVDAVCTEAMYNLGLVYKRMEIYSEALQWFEKLHSILRSSPEVIFQIADIYDKQGNLQQAMEWFNILISVVPTDPTVLAKLGDMFERDGDKSQAFQYYSESYRYYPCNMPVISWLGAYYVDCEVYEQAIQFFERAVLIQPNQVKWHLMIASCYRRSGNYQQAFETYKRIHAKFPENVECLRFLVRICTDLGMKEVGEYVTRLARAEKAASAASASASATTTGGAGAAGAGASTTAGGLSSSGDARGSMTLRGSSSARTAGGQTSAGDEGLGNSMAARGVFGAPDAAADKMGDGDLPSVRKMGGNLQNAKRAGTANDDVNFQEDVSMLLPD</sequence>
<evidence type="ECO:0000256" key="1">
    <source>
        <dbReference type="PROSITE-ProRule" id="PRU00339"/>
    </source>
</evidence>
<feature type="repeat" description="TPR" evidence="1">
    <location>
        <begin position="674"/>
        <end position="707"/>
    </location>
</feature>
<dbReference type="PANTHER" id="PTHR44117:SF1">
    <property type="entry name" value="INTRAFLAGELLAR TRANSPORT PROTEIN 88 HOMOLOG"/>
    <property type="match status" value="1"/>
</dbReference>
<proteinExistence type="predicted"/>
<feature type="repeat" description="TPR" evidence="1">
    <location>
        <begin position="538"/>
        <end position="571"/>
    </location>
</feature>
<name>A0ABR4NDH5_9FUNG</name>
<dbReference type="SMART" id="SM00028">
    <property type="entry name" value="TPR"/>
    <property type="match status" value="10"/>
</dbReference>
<dbReference type="InterPro" id="IPR011990">
    <property type="entry name" value="TPR-like_helical_dom_sf"/>
</dbReference>
<feature type="compositionally biased region" description="Gly residues" evidence="2">
    <location>
        <begin position="1"/>
        <end position="10"/>
    </location>
</feature>
<dbReference type="EMBL" id="JADGIZ020000010">
    <property type="protein sequence ID" value="KAL2917547.1"/>
    <property type="molecule type" value="Genomic_DNA"/>
</dbReference>
<feature type="repeat" description="TPR" evidence="1">
    <location>
        <begin position="640"/>
        <end position="673"/>
    </location>
</feature>
<feature type="repeat" description="TPR" evidence="1">
    <location>
        <begin position="277"/>
        <end position="310"/>
    </location>
</feature>
<keyword evidence="4" id="KW-1185">Reference proteome</keyword>
<dbReference type="Pfam" id="PF13424">
    <property type="entry name" value="TPR_12"/>
    <property type="match status" value="1"/>
</dbReference>
<evidence type="ECO:0000313" key="3">
    <source>
        <dbReference type="EMBL" id="KAL2917547.1"/>
    </source>
</evidence>
<dbReference type="InterPro" id="IPR019734">
    <property type="entry name" value="TPR_rpt"/>
</dbReference>
<dbReference type="SUPFAM" id="SSF48452">
    <property type="entry name" value="TPR-like"/>
    <property type="match status" value="1"/>
</dbReference>
<feature type="compositionally biased region" description="Polar residues" evidence="2">
    <location>
        <begin position="781"/>
        <end position="796"/>
    </location>
</feature>
<evidence type="ECO:0000256" key="2">
    <source>
        <dbReference type="SAM" id="MobiDB-lite"/>
    </source>
</evidence>
<dbReference type="Proteomes" id="UP001527925">
    <property type="component" value="Unassembled WGS sequence"/>
</dbReference>
<reference evidence="3 4" key="1">
    <citation type="submission" date="2023-09" db="EMBL/GenBank/DDBJ databases">
        <title>Pangenome analysis of Batrachochytrium dendrobatidis and related Chytrids.</title>
        <authorList>
            <person name="Yacoub M.N."/>
            <person name="Stajich J.E."/>
            <person name="James T.Y."/>
        </authorList>
    </citation>
    <scope>NUCLEOTIDE SEQUENCE [LARGE SCALE GENOMIC DNA]</scope>
    <source>
        <strain evidence="3 4">JEL0888</strain>
    </source>
</reference>
<evidence type="ECO:0000313" key="4">
    <source>
        <dbReference type="Proteomes" id="UP001527925"/>
    </source>
</evidence>
<accession>A0ABR4NDH5</accession>
<dbReference type="Gene3D" id="1.25.40.10">
    <property type="entry name" value="Tetratricopeptide repeat domain"/>
    <property type="match status" value="2"/>
</dbReference>
<protein>
    <submittedName>
        <fullName evidence="3">Intraflagellar transport protein 88</fullName>
    </submittedName>
</protein>
<feature type="compositionally biased region" description="Low complexity" evidence="2">
    <location>
        <begin position="760"/>
        <end position="773"/>
    </location>
</feature>
<gene>
    <name evidence="3" type="primary">IFT88</name>
    <name evidence="3" type="ORF">HK105_202830</name>
</gene>
<comment type="caution">
    <text evidence="3">The sequence shown here is derived from an EMBL/GenBank/DDBJ whole genome shotgun (WGS) entry which is preliminary data.</text>
</comment>